<reference evidence="4" key="1">
    <citation type="submission" date="2022-01" db="EMBL/GenBank/DDBJ databases">
        <title>Paenibacillus spongiae sp. nov., isolated from marine sponge.</title>
        <authorList>
            <person name="Li Z."/>
            <person name="Zhang M."/>
        </authorList>
    </citation>
    <scope>NUCLEOTIDE SEQUENCE</scope>
    <source>
        <strain evidence="4">PHS-Z3</strain>
    </source>
</reference>
<proteinExistence type="inferred from homology"/>
<sequence length="388" mass="43959">MRIILYTGKGGVGKTSAAAATALKSSDQGLKTLVISTDPAHSLGDSFDMKLSPEPIEIRPNLWAQEIDTIHELEQGWGKVQQYITTLLTSKAVKDITTEELTVLPGMEDLLSLMRIARYHKENAFDVIVVDCAPTGETLALLSYPDVMRWWMEKLFPIKKAALKVLRPVASPLLGIPMPSNAVVDEIENIYHQLEEIRQIIADRETTSIRIVVNPEKMVIKEAQRSFTYLNIYDYNVDAVIVNRVIPDRVSDDYFKAWKEVQKRYQEMIEESFAPIPIYHAPLYEQELVGIEMLSRMGEDLFPDDPVEIKYNVRTQQVQKVGDEYVYSIYMPFTDKNDLSLNQKFDELIVKVGSAKRTIGLPRTLQGLSVKGAKFEQDTLKIRLGSGS</sequence>
<comment type="similarity">
    <text evidence="1">Belongs to the arsA ATPase family.</text>
</comment>
<dbReference type="Pfam" id="PF02374">
    <property type="entry name" value="ArsA_ATPase"/>
    <property type="match status" value="1"/>
</dbReference>
<dbReference type="InterPro" id="IPR040612">
    <property type="entry name" value="ArsA_HSP20-like"/>
</dbReference>
<gene>
    <name evidence="4" type="ORF">L1F29_15350</name>
</gene>
<dbReference type="InterPro" id="IPR016300">
    <property type="entry name" value="ATPase_ArsA/GET3"/>
</dbReference>
<dbReference type="InterPro" id="IPR025723">
    <property type="entry name" value="ArsA/GET3_ATPase-like"/>
</dbReference>
<feature type="domain" description="ArsA HSP20-like" evidence="3">
    <location>
        <begin position="322"/>
        <end position="383"/>
    </location>
</feature>
<accession>A0ABY5SGK5</accession>
<dbReference type="CDD" id="cd02035">
    <property type="entry name" value="ArsA"/>
    <property type="match status" value="1"/>
</dbReference>
<dbReference type="NCBIfam" id="TIGR00345">
    <property type="entry name" value="GET3_arsA_TRC40"/>
    <property type="match status" value="1"/>
</dbReference>
<dbReference type="PANTHER" id="PTHR10803">
    <property type="entry name" value="ARSENICAL PUMP-DRIVING ATPASE ARSENITE-TRANSLOCATING ATPASE"/>
    <property type="match status" value="1"/>
</dbReference>
<dbReference type="PANTHER" id="PTHR10803:SF3">
    <property type="entry name" value="ATPASE GET3"/>
    <property type="match status" value="1"/>
</dbReference>
<dbReference type="InterPro" id="IPR027417">
    <property type="entry name" value="P-loop_NTPase"/>
</dbReference>
<dbReference type="Gene3D" id="2.60.40.790">
    <property type="match status" value="1"/>
</dbReference>
<evidence type="ECO:0000256" key="1">
    <source>
        <dbReference type="ARBA" id="ARBA00011040"/>
    </source>
</evidence>
<dbReference type="SUPFAM" id="SSF52540">
    <property type="entry name" value="P-loop containing nucleoside triphosphate hydrolases"/>
    <property type="match status" value="1"/>
</dbReference>
<dbReference type="Pfam" id="PF17886">
    <property type="entry name" value="ArsA_HSP20"/>
    <property type="match status" value="1"/>
</dbReference>
<dbReference type="Gene3D" id="3.40.50.300">
    <property type="entry name" value="P-loop containing nucleotide triphosphate hydrolases"/>
    <property type="match status" value="1"/>
</dbReference>
<evidence type="ECO:0000313" key="5">
    <source>
        <dbReference type="Proteomes" id="UP001057877"/>
    </source>
</evidence>
<dbReference type="EMBL" id="CP091430">
    <property type="protein sequence ID" value="UVI33126.1"/>
    <property type="molecule type" value="Genomic_DNA"/>
</dbReference>
<feature type="domain" description="ArsA/GET3 Anion-transporting ATPase-like" evidence="2">
    <location>
        <begin position="1"/>
        <end position="301"/>
    </location>
</feature>
<protein>
    <submittedName>
        <fullName evidence="4">TRC40/GET3/ArsA family transport-energizing ATPase</fullName>
    </submittedName>
</protein>
<evidence type="ECO:0000259" key="3">
    <source>
        <dbReference type="Pfam" id="PF17886"/>
    </source>
</evidence>
<evidence type="ECO:0000313" key="4">
    <source>
        <dbReference type="EMBL" id="UVI33126.1"/>
    </source>
</evidence>
<evidence type="ECO:0000259" key="2">
    <source>
        <dbReference type="Pfam" id="PF02374"/>
    </source>
</evidence>
<dbReference type="InterPro" id="IPR008978">
    <property type="entry name" value="HSP20-like_chaperone"/>
</dbReference>
<organism evidence="4 5">
    <name type="scientific">Paenibacillus spongiae</name>
    <dbReference type="NCBI Taxonomy" id="2909671"/>
    <lineage>
        <taxon>Bacteria</taxon>
        <taxon>Bacillati</taxon>
        <taxon>Bacillota</taxon>
        <taxon>Bacilli</taxon>
        <taxon>Bacillales</taxon>
        <taxon>Paenibacillaceae</taxon>
        <taxon>Paenibacillus</taxon>
    </lineage>
</organism>
<dbReference type="Proteomes" id="UP001057877">
    <property type="component" value="Chromosome"/>
</dbReference>
<keyword evidence="5" id="KW-1185">Reference proteome</keyword>
<name>A0ABY5SGK5_9BACL</name>
<dbReference type="RefSeq" id="WP_258389179.1">
    <property type="nucleotide sequence ID" value="NZ_CP091430.1"/>
</dbReference>